<keyword evidence="13" id="KW-1185">Reference proteome</keyword>
<dbReference type="GO" id="GO:0005737">
    <property type="term" value="C:cytoplasm"/>
    <property type="evidence" value="ECO:0007669"/>
    <property type="project" value="TreeGrafter"/>
</dbReference>
<dbReference type="GO" id="GO:0032259">
    <property type="term" value="P:methylation"/>
    <property type="evidence" value="ECO:0007669"/>
    <property type="project" value="UniProtKB-KW"/>
</dbReference>
<dbReference type="VEuPathDB" id="FungiDB:CGB_M3410W"/>
<sequence>MVDIMSNTEQHVEIRSFVEEALKKRIRRVTAGDFTGSDLTRAMDMPTSASNENKCWEVCLGHEGTNDLALYEIISPKFHDPSLLEHFAESESVEIDNTVGRLTRQCPESLRNVRSSVLPSSTLGREMEQYNWDDISEAASFGLSQHIKDQLTAQAEKRRGMLASGQGTMSGLEAELLPWYNVDDKSLQIELYILSNDGYFESASVPTAIDLRSTFISDFENIPGAKRHKPNTSEPLAVGSALKKKQPKMPGPDYEKGLEYWDNIEASVDGVLGGFGTGPVPHIEQLTSRLLLLSLIPSLSPFSNPLCPSPIAHPSPPAHRRVALDVGAGIGRVTKHVLIPLFDDVILVEPVGKFVSEAYRSAAAGEWRDLPSLEPLPPKPTTSVEEDKRVLEQWKEAKRRQDESKSGRGKRVRFVKGGLQSLDPKSPGKGGEELGIVGEKRGGEGGLDGENMLYDVIWCQWCLGHMNHADLVAFLRRAHAALREDDEDRQSYIFVKENCCDDGPGGIPQEFMDEEDSSLTRSSAKWLQVFADAGLKVIREVTQEGMPEELFVVKAEQAQCIGLTRTNSPMFIYYFLTLICSAASG</sequence>
<dbReference type="GO" id="GO:0071885">
    <property type="term" value="F:N-terminal protein N-methyltransferase activity"/>
    <property type="evidence" value="ECO:0007669"/>
    <property type="project" value="UniProtKB-EC"/>
</dbReference>
<evidence type="ECO:0000256" key="8">
    <source>
        <dbReference type="ARBA" id="ARBA00047306"/>
    </source>
</evidence>
<dbReference type="EMBL" id="CP000298">
    <property type="protein sequence ID" value="ADV25583.1"/>
    <property type="molecule type" value="Genomic_DNA"/>
</dbReference>
<evidence type="ECO:0000256" key="2">
    <source>
        <dbReference type="ARBA" id="ARBA00022603"/>
    </source>
</evidence>
<dbReference type="Proteomes" id="UP000007805">
    <property type="component" value="Chromosome M"/>
</dbReference>
<dbReference type="KEGG" id="cgi:CGB_M3410W"/>
<dbReference type="RefSeq" id="XP_003197370.1">
    <property type="nucleotide sequence ID" value="XM_003197322.1"/>
</dbReference>
<keyword evidence="3" id="KW-0808">Transferase</keyword>
<reference key="2">
    <citation type="journal article" date="2011" name="MBio">
        <title>Genome variation in Cryptococcus gattii, an emerging pathogen of immunocompetent hosts.</title>
        <authorList>
            <person name="D'Souza C.A."/>
            <person name="Kronstad J.W."/>
            <person name="Taylor G."/>
            <person name="Warren R."/>
            <person name="Yuen M."/>
            <person name="Hu G."/>
            <person name="Jung W.H."/>
            <person name="Sham A."/>
            <person name="Kidd S.E."/>
            <person name="Tangen K."/>
            <person name="Lee N."/>
            <person name="Zeilmaker T."/>
            <person name="Sawkins J."/>
            <person name="McVicker G."/>
            <person name="Shah S."/>
            <person name="Gnerre S."/>
            <person name="Griggs A."/>
            <person name="Zeng Q."/>
            <person name="Bartlett K."/>
            <person name="Li W."/>
            <person name="Wang X."/>
            <person name="Heitman J."/>
            <person name="Stajich J.E."/>
            <person name="Fraser J.A."/>
            <person name="Meyer W."/>
            <person name="Carter D."/>
            <person name="Schein J."/>
            <person name="Krzywinski M."/>
            <person name="Kwong-Chung K.J."/>
            <person name="Varma A."/>
            <person name="Wang J."/>
            <person name="Brunham R."/>
            <person name="Fyfe M."/>
            <person name="Ouellette B.F.F."/>
            <person name="Siddiqui A."/>
            <person name="Marra M."/>
            <person name="Jones S."/>
            <person name="Holt R."/>
            <person name="Birren B.W."/>
            <person name="Galagan J.E."/>
            <person name="Cuomo C.A."/>
        </authorList>
    </citation>
    <scope>NUCLEOTIDE SEQUENCE</scope>
    <source>
        <strain>WM276</strain>
    </source>
</reference>
<dbReference type="OrthoDB" id="1298661at2759"/>
<evidence type="ECO:0000256" key="1">
    <source>
        <dbReference type="ARBA" id="ARBA00009059"/>
    </source>
</evidence>
<feature type="region of interest" description="Disordered" evidence="11">
    <location>
        <begin position="416"/>
        <end position="437"/>
    </location>
</feature>
<proteinExistence type="inferred from homology"/>
<dbReference type="GeneID" id="10186308"/>
<comment type="catalytic activity">
    <reaction evidence="8">
        <text>N-terminal L-seryl-L-prolyl-L-lysyl-[protein] + 3 S-adenosyl-L-methionine = N-terminal N,N,N-trimethyl-L-seryl-L-prolyl-L-lysyl-[protein] + 3 S-adenosyl-L-homocysteine + 3 H(+)</text>
        <dbReference type="Rhea" id="RHEA:54724"/>
        <dbReference type="Rhea" id="RHEA-COMP:13789"/>
        <dbReference type="Rhea" id="RHEA-COMP:13973"/>
        <dbReference type="ChEBI" id="CHEBI:15378"/>
        <dbReference type="ChEBI" id="CHEBI:57856"/>
        <dbReference type="ChEBI" id="CHEBI:59789"/>
        <dbReference type="ChEBI" id="CHEBI:138061"/>
        <dbReference type="ChEBI" id="CHEBI:138317"/>
        <dbReference type="EC" id="2.1.1.244"/>
    </reaction>
</comment>
<evidence type="ECO:0000256" key="11">
    <source>
        <dbReference type="SAM" id="MobiDB-lite"/>
    </source>
</evidence>
<evidence type="ECO:0000256" key="5">
    <source>
        <dbReference type="ARBA" id="ARBA00039112"/>
    </source>
</evidence>
<evidence type="ECO:0000256" key="6">
    <source>
        <dbReference type="ARBA" id="ARBA00039449"/>
    </source>
</evidence>
<evidence type="ECO:0000313" key="12">
    <source>
        <dbReference type="EMBL" id="ADV25583.1"/>
    </source>
</evidence>
<accession>E6RFJ4</accession>
<evidence type="ECO:0000256" key="9">
    <source>
        <dbReference type="ARBA" id="ARBA00047885"/>
    </source>
</evidence>
<evidence type="ECO:0000313" key="13">
    <source>
        <dbReference type="Proteomes" id="UP000007805"/>
    </source>
</evidence>
<comment type="similarity">
    <text evidence="1">Belongs to the methyltransferase superfamily. NTM1 family.</text>
</comment>
<dbReference type="HOGENOM" id="CLU_474073_0_0_1"/>
<comment type="catalytic activity">
    <reaction evidence="9">
        <text>N-terminal L-prolyl-L-prolyl-L-lysyl-[protein] + 2 S-adenosyl-L-methionine = N-terminal N,N-dimethyl-L-prolyl-L-prolyl-L-lysyl-[protein] + 2 S-adenosyl-L-homocysteine + 2 H(+)</text>
        <dbReference type="Rhea" id="RHEA:54736"/>
        <dbReference type="Rhea" id="RHEA-COMP:13787"/>
        <dbReference type="Rhea" id="RHEA-COMP:13974"/>
        <dbReference type="ChEBI" id="CHEBI:15378"/>
        <dbReference type="ChEBI" id="CHEBI:57856"/>
        <dbReference type="ChEBI" id="CHEBI:59789"/>
        <dbReference type="ChEBI" id="CHEBI:138059"/>
        <dbReference type="ChEBI" id="CHEBI:138318"/>
        <dbReference type="EC" id="2.1.1.244"/>
    </reaction>
</comment>
<dbReference type="InterPro" id="IPR029063">
    <property type="entry name" value="SAM-dependent_MTases_sf"/>
</dbReference>
<reference evidence="12 13" key="1">
    <citation type="journal article" date="2011" name="MBio">
        <title>Genome variation in Cryptococcus gattii, an emerging pathogen of immunocompetent hosts.</title>
        <authorList>
            <person name="D'Souza C.A."/>
            <person name="Kronstad J.W."/>
            <person name="Taylor G."/>
            <person name="Warren R."/>
            <person name="Yuen M."/>
            <person name="Hu G."/>
            <person name="Jung W.H."/>
            <person name="Sham A."/>
            <person name="Kidd S.E."/>
            <person name="Tangen K."/>
            <person name="Lee N."/>
            <person name="Zeilmaker T."/>
            <person name="Sawkins J."/>
            <person name="McVicker G."/>
            <person name="Shah S."/>
            <person name="Gnerre S."/>
            <person name="Griggs A."/>
            <person name="Zeng Q."/>
            <person name="Bartlett K."/>
            <person name="Li W."/>
            <person name="Wang X."/>
            <person name="Heitman J."/>
            <person name="Stajich J.E."/>
            <person name="Fraser J.A."/>
            <person name="Meyer W."/>
            <person name="Carter D."/>
            <person name="Schein J."/>
            <person name="Krzywinski M."/>
            <person name="Kwon-Chung K.J."/>
            <person name="Varma A."/>
            <person name="Wang J."/>
            <person name="Brunham R."/>
            <person name="Fyfe M."/>
            <person name="Ouellette B.F."/>
            <person name="Siddiqui A."/>
            <person name="Marra M."/>
            <person name="Jones S."/>
            <person name="Holt R."/>
            <person name="Birren B.W."/>
            <person name="Galagan J.E."/>
            <person name="Cuomo C.A."/>
        </authorList>
    </citation>
    <scope>NUCLEOTIDE SEQUENCE [LARGE SCALE GENOMIC DNA]</scope>
    <source>
        <strain evidence="13">WM276 / ATCC MYA-4071</strain>
    </source>
</reference>
<evidence type="ECO:0000256" key="3">
    <source>
        <dbReference type="ARBA" id="ARBA00022679"/>
    </source>
</evidence>
<dbReference type="PANTHER" id="PTHR12753">
    <property type="entry name" value="AD-003 - RELATED"/>
    <property type="match status" value="1"/>
</dbReference>
<comment type="catalytic activity">
    <reaction evidence="10">
        <text>N-terminal L-alanyl-L-prolyl-L-lysyl-[protein] + 3 S-adenosyl-L-methionine = N-terminal N,N,N-trimethyl-L-alanyl-L-prolyl-L-lysyl-[protein] + 3 S-adenosyl-L-homocysteine + 3 H(+)</text>
        <dbReference type="Rhea" id="RHEA:54712"/>
        <dbReference type="Rhea" id="RHEA-COMP:13785"/>
        <dbReference type="Rhea" id="RHEA-COMP:13971"/>
        <dbReference type="ChEBI" id="CHEBI:15378"/>
        <dbReference type="ChEBI" id="CHEBI:57856"/>
        <dbReference type="ChEBI" id="CHEBI:59789"/>
        <dbReference type="ChEBI" id="CHEBI:138057"/>
        <dbReference type="ChEBI" id="CHEBI:138315"/>
        <dbReference type="EC" id="2.1.1.244"/>
    </reaction>
</comment>
<dbReference type="AlphaFoldDB" id="E6RFJ4"/>
<keyword evidence="2" id="KW-0489">Methyltransferase</keyword>
<dbReference type="Gene3D" id="3.40.50.150">
    <property type="entry name" value="Vaccinia Virus protein VP39"/>
    <property type="match status" value="1"/>
</dbReference>
<dbReference type="EC" id="2.1.1.244" evidence="5"/>
<organism evidence="12 13">
    <name type="scientific">Cryptococcus gattii serotype B (strain WM276 / ATCC MYA-4071)</name>
    <name type="common">Filobasidiella gattii</name>
    <name type="synonym">Cryptococcus bacillisporus</name>
    <dbReference type="NCBI Taxonomy" id="367775"/>
    <lineage>
        <taxon>Eukaryota</taxon>
        <taxon>Fungi</taxon>
        <taxon>Dikarya</taxon>
        <taxon>Basidiomycota</taxon>
        <taxon>Agaricomycotina</taxon>
        <taxon>Tremellomycetes</taxon>
        <taxon>Tremellales</taxon>
        <taxon>Cryptococcaceae</taxon>
        <taxon>Cryptococcus</taxon>
        <taxon>Cryptococcus gattii species complex</taxon>
    </lineage>
</organism>
<dbReference type="InterPro" id="IPR008576">
    <property type="entry name" value="MeTrfase_NTM1"/>
</dbReference>
<evidence type="ECO:0000256" key="7">
    <source>
        <dbReference type="ARBA" id="ARBA00043129"/>
    </source>
</evidence>
<protein>
    <recommendedName>
        <fullName evidence="6">Alpha N-terminal protein methyltransferase 1</fullName>
        <ecNumber evidence="5">2.1.1.244</ecNumber>
    </recommendedName>
    <alternativeName>
        <fullName evidence="7">X-Pro-Lys N-terminal protein methyltransferase 1</fullName>
    </alternativeName>
</protein>
<dbReference type="eggNOG" id="KOG3178">
    <property type="taxonomic scope" value="Eukaryota"/>
</dbReference>
<evidence type="ECO:0000256" key="10">
    <source>
        <dbReference type="ARBA" id="ARBA00048167"/>
    </source>
</evidence>
<evidence type="ECO:0000256" key="4">
    <source>
        <dbReference type="ARBA" id="ARBA00022691"/>
    </source>
</evidence>
<gene>
    <name evidence="12" type="ordered locus">CGB_M3410W</name>
</gene>
<dbReference type="SUPFAM" id="SSF53335">
    <property type="entry name" value="S-adenosyl-L-methionine-dependent methyltransferases"/>
    <property type="match status" value="1"/>
</dbReference>
<dbReference type="PANTHER" id="PTHR12753:SF0">
    <property type="entry name" value="ALPHA N-TERMINAL PROTEIN METHYLTRANSFERASE 1"/>
    <property type="match status" value="1"/>
</dbReference>
<keyword evidence="4" id="KW-0949">S-adenosyl-L-methionine</keyword>
<name>E6RFJ4_CRYGW</name>
<dbReference type="Pfam" id="PF05891">
    <property type="entry name" value="Methyltransf_PK"/>
    <property type="match status" value="2"/>
</dbReference>